<comment type="similarity">
    <text evidence="2">Belongs to the FAD-binding monooxygenase family.</text>
</comment>
<gene>
    <name evidence="8" type="ORF">KV203_10375</name>
</gene>
<evidence type="ECO:0000256" key="5">
    <source>
        <dbReference type="ARBA" id="ARBA00022857"/>
    </source>
</evidence>
<dbReference type="PIRSF" id="PIRSF000332">
    <property type="entry name" value="FMO"/>
    <property type="match status" value="1"/>
</dbReference>
<dbReference type="SUPFAM" id="SSF51905">
    <property type="entry name" value="FAD/NAD(P)-binding domain"/>
    <property type="match status" value="2"/>
</dbReference>
<evidence type="ECO:0000256" key="4">
    <source>
        <dbReference type="ARBA" id="ARBA00022827"/>
    </source>
</evidence>
<organism evidence="8 9">
    <name type="scientific">Skermania pinensis</name>
    <dbReference type="NCBI Taxonomy" id="39122"/>
    <lineage>
        <taxon>Bacteria</taxon>
        <taxon>Bacillati</taxon>
        <taxon>Actinomycetota</taxon>
        <taxon>Actinomycetes</taxon>
        <taxon>Mycobacteriales</taxon>
        <taxon>Gordoniaceae</taxon>
        <taxon>Skermania</taxon>
    </lineage>
</organism>
<evidence type="ECO:0000256" key="6">
    <source>
        <dbReference type="ARBA" id="ARBA00023002"/>
    </source>
</evidence>
<evidence type="ECO:0000256" key="7">
    <source>
        <dbReference type="SAM" id="MobiDB-lite"/>
    </source>
</evidence>
<keyword evidence="4" id="KW-0274">FAD</keyword>
<dbReference type="InterPro" id="IPR050346">
    <property type="entry name" value="FMO-like"/>
</dbReference>
<evidence type="ECO:0000313" key="8">
    <source>
        <dbReference type="EMBL" id="QXQ12403.1"/>
    </source>
</evidence>
<reference evidence="8" key="1">
    <citation type="submission" date="2021-07" db="EMBL/GenBank/DDBJ databases">
        <title>Candidatus Kaistella beijingensis sp. nov. isolated from a municipal wastewater treatment plant is involved in sludge foaming.</title>
        <authorList>
            <person name="Song Y."/>
            <person name="Liu S.-J."/>
        </authorList>
    </citation>
    <scope>NUCLEOTIDE SEQUENCE</scope>
    <source>
        <strain evidence="8">DSM 43998</strain>
    </source>
</reference>
<dbReference type="PANTHER" id="PTHR23023">
    <property type="entry name" value="DIMETHYLANILINE MONOOXYGENASE"/>
    <property type="match status" value="1"/>
</dbReference>
<accession>A0ABX8S3V6</accession>
<keyword evidence="9" id="KW-1185">Reference proteome</keyword>
<evidence type="ECO:0000256" key="1">
    <source>
        <dbReference type="ARBA" id="ARBA00009183"/>
    </source>
</evidence>
<keyword evidence="6" id="KW-0560">Oxidoreductase</keyword>
<dbReference type="EMBL" id="CP079105">
    <property type="protein sequence ID" value="QXQ12403.1"/>
    <property type="molecule type" value="Genomic_DNA"/>
</dbReference>
<dbReference type="Pfam" id="PF00743">
    <property type="entry name" value="FMO-like"/>
    <property type="match status" value="2"/>
</dbReference>
<evidence type="ECO:0000313" key="9">
    <source>
        <dbReference type="Proteomes" id="UP000887023"/>
    </source>
</evidence>
<keyword evidence="5" id="KW-0521">NADP</keyword>
<dbReference type="PRINTS" id="PR00370">
    <property type="entry name" value="FMOXYGENASE"/>
</dbReference>
<protein>
    <submittedName>
        <fullName evidence="8">NAD(P)/FAD-dependent oxidoreductase</fullName>
    </submittedName>
</protein>
<dbReference type="InterPro" id="IPR036188">
    <property type="entry name" value="FAD/NAD-bd_sf"/>
</dbReference>
<evidence type="ECO:0000256" key="2">
    <source>
        <dbReference type="ARBA" id="ARBA00010139"/>
    </source>
</evidence>
<name>A0ABX8S3V6_9ACTN</name>
<sequence length="517" mass="57343">MKIAVVGAGVAGLVHARMLRAVGFEVVVFEKAPDVGGVWSATRRYPGLRTQNTKKTYRFSDQALPTSVPECPSSAQVQSYLADYASRHRIDECLRLGTEVEHAAWHDDHGWTLRLRTQGRRGDGGRSTEQFDHLIVANGVFQQPNLPDLPGRAAFEAAGGRVCHSSEFHDLELARGRNVVVVGYGKSACDLAVAVSEVATSTTVVARRLLWKMPPRLVGLFDFEGLELTRQGEAGFLYLEPNRIERFLHGPARLLSDAIFRVLQRLTTRQLGLRELGLVPHGRFEDISDATESLATEGFFDQVRRGRLDVRRDRSLVRFDPAGAVELTDGGAVAADLVVFATGFRQDVPFLAEEIRRQVVDEQGNFRLYRNIAPIGVPGLTFAGYNSSGISMLSAEVGALWTTHLLTGQLVLPPDAQLRATVEKKLRWLDERTDGRFASGASVTPFAIHNIDEMLGDLNMNLSAGRRFLQWFVTVRPGDYQRLLWDRLPGDQRRGDRRRGARPAADQLPADSRRTVA</sequence>
<comment type="similarity">
    <text evidence="1">Belongs to the FMO family.</text>
</comment>
<evidence type="ECO:0000256" key="3">
    <source>
        <dbReference type="ARBA" id="ARBA00022630"/>
    </source>
</evidence>
<dbReference type="Proteomes" id="UP000887023">
    <property type="component" value="Chromosome"/>
</dbReference>
<feature type="region of interest" description="Disordered" evidence="7">
    <location>
        <begin position="492"/>
        <end position="517"/>
    </location>
</feature>
<keyword evidence="3" id="KW-0285">Flavoprotein</keyword>
<dbReference type="RefSeq" id="WP_066469698.1">
    <property type="nucleotide sequence ID" value="NZ_CBCRUZ010000001.1"/>
</dbReference>
<dbReference type="InterPro" id="IPR000960">
    <property type="entry name" value="Flavin_mOase"/>
</dbReference>
<dbReference type="Gene3D" id="3.50.50.60">
    <property type="entry name" value="FAD/NAD(P)-binding domain"/>
    <property type="match status" value="1"/>
</dbReference>
<dbReference type="InterPro" id="IPR020946">
    <property type="entry name" value="Flavin_mOase-like"/>
</dbReference>
<proteinExistence type="inferred from homology"/>